<proteinExistence type="predicted"/>
<dbReference type="InterPro" id="IPR005585">
    <property type="entry name" value="DUF327"/>
</dbReference>
<dbReference type="EMBL" id="CP019454">
    <property type="protein sequence ID" value="AUW94953.1"/>
    <property type="molecule type" value="Genomic_DNA"/>
</dbReference>
<organism evidence="2 3">
    <name type="scientific">Sulfobacillus thermotolerans</name>
    <dbReference type="NCBI Taxonomy" id="338644"/>
    <lineage>
        <taxon>Bacteria</taxon>
        <taxon>Bacillati</taxon>
        <taxon>Bacillota</taxon>
        <taxon>Clostridia</taxon>
        <taxon>Eubacteriales</taxon>
        <taxon>Clostridiales Family XVII. Incertae Sedis</taxon>
        <taxon>Sulfobacillus</taxon>
    </lineage>
</organism>
<feature type="compositionally biased region" description="Polar residues" evidence="1">
    <location>
        <begin position="1"/>
        <end position="17"/>
    </location>
</feature>
<feature type="region of interest" description="Disordered" evidence="1">
    <location>
        <begin position="1"/>
        <end position="26"/>
    </location>
</feature>
<dbReference type="InterPro" id="IPR024042">
    <property type="entry name" value="TM1646-like_dom_sf"/>
</dbReference>
<keyword evidence="3" id="KW-1185">Reference proteome</keyword>
<reference evidence="2 3" key="1">
    <citation type="journal article" date="2019" name="Sci. Rep.">
        <title>Sulfobacillus thermotolerans: new insights into resistance and metabolic capacities of acidophilic chemolithotrophs.</title>
        <authorList>
            <person name="Panyushkina A.E."/>
            <person name="Babenko V.V."/>
            <person name="Nikitina A.S."/>
            <person name="Selezneva O.V."/>
            <person name="Tsaplina I.A."/>
            <person name="Letarova M.A."/>
            <person name="Kostryukova E.S."/>
            <person name="Letarov A.V."/>
        </authorList>
    </citation>
    <scope>NUCLEOTIDE SEQUENCE [LARGE SCALE GENOMIC DNA]</scope>
    <source>
        <strain evidence="2 3">Kr1</strain>
    </source>
</reference>
<gene>
    <name evidence="2" type="ORF">BXT84_14150</name>
</gene>
<dbReference type="RefSeq" id="WP_103375838.1">
    <property type="nucleotide sequence ID" value="NZ_CP133983.1"/>
</dbReference>
<evidence type="ECO:0000313" key="2">
    <source>
        <dbReference type="EMBL" id="AUW94953.1"/>
    </source>
</evidence>
<dbReference type="Pfam" id="PF03885">
    <property type="entry name" value="DUF327"/>
    <property type="match status" value="1"/>
</dbReference>
<accession>A0ABM6RU02</accession>
<dbReference type="SUPFAM" id="SSF158397">
    <property type="entry name" value="TM1646-like"/>
    <property type="match status" value="1"/>
</dbReference>
<name>A0ABM6RU02_9FIRM</name>
<dbReference type="Gene3D" id="1.20.120.490">
    <property type="entry name" value="Hypothetical protein TM1646-like domain"/>
    <property type="match status" value="1"/>
</dbReference>
<sequence length="125" mass="14241">MSTRLAHTTSSLSSPPTARQPKVDLTKQWERLDQQEHRVLTRMTLEAVDAYTRTVKEMLRGALDEQQTEIGGYFSPSGGFRYMVRIKSVSTELENLRQAILHHSPASVVMQRMDLIRGLLCDILL</sequence>
<dbReference type="Proteomes" id="UP000325292">
    <property type="component" value="Chromosome"/>
</dbReference>
<protein>
    <submittedName>
        <fullName evidence="2">Uncharacterized protein</fullName>
    </submittedName>
</protein>
<evidence type="ECO:0000256" key="1">
    <source>
        <dbReference type="SAM" id="MobiDB-lite"/>
    </source>
</evidence>
<evidence type="ECO:0000313" key="3">
    <source>
        <dbReference type="Proteomes" id="UP000325292"/>
    </source>
</evidence>